<evidence type="ECO:0000313" key="3">
    <source>
        <dbReference type="Proteomes" id="UP000663207"/>
    </source>
</evidence>
<name>A0ABX7R7C1_9GAMM</name>
<evidence type="ECO:0000313" key="2">
    <source>
        <dbReference type="EMBL" id="QSX39041.1"/>
    </source>
</evidence>
<dbReference type="EMBL" id="CP071502">
    <property type="protein sequence ID" value="QSX39041.1"/>
    <property type="molecule type" value="Genomic_DNA"/>
</dbReference>
<evidence type="ECO:0000259" key="1">
    <source>
        <dbReference type="Pfam" id="PF00561"/>
    </source>
</evidence>
<keyword evidence="2" id="KW-0378">Hydrolase</keyword>
<dbReference type="Proteomes" id="UP000663207">
    <property type="component" value="Chromosome"/>
</dbReference>
<reference evidence="2 3" key="1">
    <citation type="submission" date="2021-03" db="EMBL/GenBank/DDBJ databases">
        <title>Novel species identification of genus Shewanella.</title>
        <authorList>
            <person name="Liu G."/>
            <person name="Zhang Q."/>
        </authorList>
    </citation>
    <scope>NUCLEOTIDE SEQUENCE [LARGE SCALE GENOMIC DNA]</scope>
    <source>
        <strain evidence="2 3">FJAT-52962</strain>
    </source>
</reference>
<dbReference type="GO" id="GO:0016787">
    <property type="term" value="F:hydrolase activity"/>
    <property type="evidence" value="ECO:0007669"/>
    <property type="project" value="UniProtKB-KW"/>
</dbReference>
<protein>
    <submittedName>
        <fullName evidence="2">Alpha/beta fold hydrolase</fullName>
    </submittedName>
</protein>
<dbReference type="Pfam" id="PF00561">
    <property type="entry name" value="Abhydrolase_1"/>
    <property type="match status" value="1"/>
</dbReference>
<dbReference type="InterPro" id="IPR050266">
    <property type="entry name" value="AB_hydrolase_sf"/>
</dbReference>
<gene>
    <name evidence="2" type="ORF">JYB85_08075</name>
</gene>
<dbReference type="RefSeq" id="WP_207382007.1">
    <property type="nucleotide sequence ID" value="NZ_CP071502.1"/>
</dbReference>
<dbReference type="Gene3D" id="3.40.50.1820">
    <property type="entry name" value="alpha/beta hydrolase"/>
    <property type="match status" value="1"/>
</dbReference>
<dbReference type="PANTHER" id="PTHR43798:SF33">
    <property type="entry name" value="HYDROLASE, PUTATIVE (AFU_ORTHOLOGUE AFUA_2G14860)-RELATED"/>
    <property type="match status" value="1"/>
</dbReference>
<dbReference type="InterPro" id="IPR029058">
    <property type="entry name" value="AB_hydrolase_fold"/>
</dbReference>
<feature type="domain" description="AB hydrolase-1" evidence="1">
    <location>
        <begin position="31"/>
        <end position="154"/>
    </location>
</feature>
<accession>A0ABX7R7C1</accession>
<dbReference type="InterPro" id="IPR000073">
    <property type="entry name" value="AB_hydrolase_1"/>
</dbReference>
<organism evidence="2 3">
    <name type="scientific">Shewanella sedimentimangrovi</name>
    <dbReference type="NCBI Taxonomy" id="2814293"/>
    <lineage>
        <taxon>Bacteria</taxon>
        <taxon>Pseudomonadati</taxon>
        <taxon>Pseudomonadota</taxon>
        <taxon>Gammaproteobacteria</taxon>
        <taxon>Alteromonadales</taxon>
        <taxon>Shewanellaceae</taxon>
        <taxon>Shewanella</taxon>
    </lineage>
</organism>
<dbReference type="PRINTS" id="PR00111">
    <property type="entry name" value="ABHYDROLASE"/>
</dbReference>
<dbReference type="PANTHER" id="PTHR43798">
    <property type="entry name" value="MONOACYLGLYCEROL LIPASE"/>
    <property type="match status" value="1"/>
</dbReference>
<dbReference type="SUPFAM" id="SSF53474">
    <property type="entry name" value="alpha/beta-Hydrolases"/>
    <property type="match status" value="1"/>
</dbReference>
<sequence>MIIDGVKVRDIRFHPGHLEFAARLFGDTDKPLLLALHGWLDNANSFVPLAESLQDYCILAPDWPGHGHSEHRLGGYPLHWLDYLYDLHAILGWLAEFGLAPVAIVGHSLGGIVASAYCAAHPHAAEALVLLDALGPLTESADNAKARLARSFAQHGRERTGEDKLYPSIESVALLRQKLTGMTLENAALIVERNLLARGSHWCWRTDKRLKLDSPQRLTPEHADALMAGSEIPTLALLAEQGYETIARMLPKAKDWYLNFNHQRLPGDHHFHMSHAEATAKAIREFLQAQQVAR</sequence>
<keyword evidence="3" id="KW-1185">Reference proteome</keyword>
<proteinExistence type="predicted"/>